<keyword evidence="3" id="KW-1185">Reference proteome</keyword>
<evidence type="ECO:0000313" key="3">
    <source>
        <dbReference type="Proteomes" id="UP001454036"/>
    </source>
</evidence>
<gene>
    <name evidence="2" type="ORF">LIER_36963</name>
</gene>
<dbReference type="PROSITE" id="PS50878">
    <property type="entry name" value="RT_POL"/>
    <property type="match status" value="1"/>
</dbReference>
<comment type="caution">
    <text evidence="2">The sequence shown here is derived from an EMBL/GenBank/DDBJ whole genome shotgun (WGS) entry which is preliminary data.</text>
</comment>
<dbReference type="AlphaFoldDB" id="A0AAV3PDD6"/>
<dbReference type="Pfam" id="PF00078">
    <property type="entry name" value="RVT_1"/>
    <property type="match status" value="1"/>
</dbReference>
<reference evidence="2 3" key="1">
    <citation type="submission" date="2024-01" db="EMBL/GenBank/DDBJ databases">
        <title>The complete chloroplast genome sequence of Lithospermum erythrorhizon: insights into the phylogenetic relationship among Boraginaceae species and the maternal lineages of purple gromwells.</title>
        <authorList>
            <person name="Okada T."/>
            <person name="Watanabe K."/>
        </authorList>
    </citation>
    <scope>NUCLEOTIDE SEQUENCE [LARGE SCALE GENOMIC DNA]</scope>
</reference>
<dbReference type="CDD" id="cd01650">
    <property type="entry name" value="RT_nLTR_like"/>
    <property type="match status" value="1"/>
</dbReference>
<dbReference type="InterPro" id="IPR000477">
    <property type="entry name" value="RT_dom"/>
</dbReference>
<protein>
    <recommendedName>
        <fullName evidence="1">Reverse transcriptase domain-containing protein</fullName>
    </recommendedName>
</protein>
<dbReference type="PANTHER" id="PTHR19446">
    <property type="entry name" value="REVERSE TRANSCRIPTASES"/>
    <property type="match status" value="1"/>
</dbReference>
<proteinExistence type="predicted"/>
<feature type="domain" description="Reverse transcriptase" evidence="1">
    <location>
        <begin position="1"/>
        <end position="219"/>
    </location>
</feature>
<evidence type="ECO:0000313" key="2">
    <source>
        <dbReference type="EMBL" id="GAA0149649.1"/>
    </source>
</evidence>
<dbReference type="Proteomes" id="UP001454036">
    <property type="component" value="Unassembled WGS sequence"/>
</dbReference>
<dbReference type="EMBL" id="BAABME010017323">
    <property type="protein sequence ID" value="GAA0149649.1"/>
    <property type="molecule type" value="Genomic_DNA"/>
</dbReference>
<organism evidence="2 3">
    <name type="scientific">Lithospermum erythrorhizon</name>
    <name type="common">Purple gromwell</name>
    <name type="synonym">Lithospermum officinale var. erythrorhizon</name>
    <dbReference type="NCBI Taxonomy" id="34254"/>
    <lineage>
        <taxon>Eukaryota</taxon>
        <taxon>Viridiplantae</taxon>
        <taxon>Streptophyta</taxon>
        <taxon>Embryophyta</taxon>
        <taxon>Tracheophyta</taxon>
        <taxon>Spermatophyta</taxon>
        <taxon>Magnoliopsida</taxon>
        <taxon>eudicotyledons</taxon>
        <taxon>Gunneridae</taxon>
        <taxon>Pentapetalae</taxon>
        <taxon>asterids</taxon>
        <taxon>lamiids</taxon>
        <taxon>Boraginales</taxon>
        <taxon>Boraginaceae</taxon>
        <taxon>Boraginoideae</taxon>
        <taxon>Lithospermeae</taxon>
        <taxon>Lithospermum</taxon>
    </lineage>
</organism>
<accession>A0AAV3PDD6</accession>
<evidence type="ECO:0000259" key="1">
    <source>
        <dbReference type="PROSITE" id="PS50878"/>
    </source>
</evidence>
<name>A0AAV3PDD6_LITER</name>
<sequence>MADYMPISLCNVIYKIASKILVNRLKPHMNSLISPFQNGFVHDRGIQDNIIMVQELTHTIRTSKSKKDGMAVVKIDMSNAFDRIKWDFLLKLLETIGAYFRSFKPYCGLRQVDPLSPILFALCTKVLSSTLQQHQDRGNLEGVFISRNRPQISHLLFVGDIYFFLKLDSKSLSSFHDSLKSFHDDSCQIIDLRKSIITFSPFTLITKKSLALSTLGISESHNFDSYLGDKHSASSSWKSLHSGLESISNNMIHKVGMGYSINIWEDYWIPGVNPDEFKTVSNYYPDTNHPIFISEFLMENIF</sequence>